<accession>R0K8E0</accession>
<organism evidence="1 2">
    <name type="scientific">Anas platyrhynchos</name>
    <name type="common">Mallard</name>
    <name type="synonym">Anas boschas</name>
    <dbReference type="NCBI Taxonomy" id="8839"/>
    <lineage>
        <taxon>Eukaryota</taxon>
        <taxon>Metazoa</taxon>
        <taxon>Chordata</taxon>
        <taxon>Craniata</taxon>
        <taxon>Vertebrata</taxon>
        <taxon>Euteleostomi</taxon>
        <taxon>Archelosauria</taxon>
        <taxon>Archosauria</taxon>
        <taxon>Dinosauria</taxon>
        <taxon>Saurischia</taxon>
        <taxon>Theropoda</taxon>
        <taxon>Coelurosauria</taxon>
        <taxon>Aves</taxon>
        <taxon>Neognathae</taxon>
        <taxon>Galloanserae</taxon>
        <taxon>Anseriformes</taxon>
        <taxon>Anatidae</taxon>
        <taxon>Anatinae</taxon>
        <taxon>Anas</taxon>
    </lineage>
</organism>
<dbReference type="AlphaFoldDB" id="R0K8E0"/>
<gene>
    <name evidence="1" type="ORF">Anapl_03673</name>
</gene>
<keyword evidence="2" id="KW-1185">Reference proteome</keyword>
<dbReference type="EMBL" id="KB742605">
    <property type="protein sequence ID" value="EOB06496.1"/>
    <property type="molecule type" value="Genomic_DNA"/>
</dbReference>
<evidence type="ECO:0000313" key="1">
    <source>
        <dbReference type="EMBL" id="EOB06496.1"/>
    </source>
</evidence>
<reference evidence="2" key="1">
    <citation type="journal article" date="2013" name="Nat. Genet.">
        <title>The duck genome and transcriptome provide insight into an avian influenza virus reservoir species.</title>
        <authorList>
            <person name="Huang Y."/>
            <person name="Li Y."/>
            <person name="Burt D.W."/>
            <person name="Chen H."/>
            <person name="Zhang Y."/>
            <person name="Qian W."/>
            <person name="Kim H."/>
            <person name="Gan S."/>
            <person name="Zhao Y."/>
            <person name="Li J."/>
            <person name="Yi K."/>
            <person name="Feng H."/>
            <person name="Zhu P."/>
            <person name="Li B."/>
            <person name="Liu Q."/>
            <person name="Fairley S."/>
            <person name="Magor K.E."/>
            <person name="Du Z."/>
            <person name="Hu X."/>
            <person name="Goodman L."/>
            <person name="Tafer H."/>
            <person name="Vignal A."/>
            <person name="Lee T."/>
            <person name="Kim K.W."/>
            <person name="Sheng Z."/>
            <person name="An Y."/>
            <person name="Searle S."/>
            <person name="Herrero J."/>
            <person name="Groenen M.A."/>
            <person name="Crooijmans R.P."/>
            <person name="Faraut T."/>
            <person name="Cai Q."/>
            <person name="Webster R.G."/>
            <person name="Aldridge J.R."/>
            <person name="Warren W.C."/>
            <person name="Bartschat S."/>
            <person name="Kehr S."/>
            <person name="Marz M."/>
            <person name="Stadler P.F."/>
            <person name="Smith J."/>
            <person name="Kraus R.H."/>
            <person name="Zhao Y."/>
            <person name="Ren L."/>
            <person name="Fei J."/>
            <person name="Morisson M."/>
            <person name="Kaiser P."/>
            <person name="Griffin D.K."/>
            <person name="Rao M."/>
            <person name="Pitel F."/>
            <person name="Wang J."/>
            <person name="Li N."/>
        </authorList>
    </citation>
    <scope>NUCLEOTIDE SEQUENCE [LARGE SCALE GENOMIC DNA]</scope>
</reference>
<proteinExistence type="predicted"/>
<sequence length="103" mass="11971">MEDGTNSELEPEEFLELVYGKLPCYNYYNIIIPDLMDSWTNLIYQERVSTTFVELPHQSEFFEDIETTEPGKFQPNKAAAKLDLMATGEELDAWLLDLSEQEK</sequence>
<name>R0K8E0_ANAPL</name>
<evidence type="ECO:0000313" key="2">
    <source>
        <dbReference type="Proteomes" id="UP000296049"/>
    </source>
</evidence>
<protein>
    <submittedName>
        <fullName evidence="1">Uncharacterized protein</fullName>
    </submittedName>
</protein>
<dbReference type="Proteomes" id="UP000296049">
    <property type="component" value="Unassembled WGS sequence"/>
</dbReference>